<dbReference type="GO" id="GO:0003677">
    <property type="term" value="F:DNA binding"/>
    <property type="evidence" value="ECO:0007669"/>
    <property type="project" value="UniProtKB-KW"/>
</dbReference>
<feature type="region of interest" description="Disordered" evidence="3">
    <location>
        <begin position="75"/>
        <end position="97"/>
    </location>
</feature>
<dbReference type="AlphaFoldDB" id="A0AAQ3Q8G6"/>
<evidence type="ECO:0000256" key="1">
    <source>
        <dbReference type="ARBA" id="ARBA00004123"/>
    </source>
</evidence>
<evidence type="ECO:0000256" key="3">
    <source>
        <dbReference type="SAM" id="MobiDB-lite"/>
    </source>
</evidence>
<keyword evidence="5" id="KW-0371">Homeobox</keyword>
<accession>A0AAQ3Q8G6</accession>
<proteinExistence type="predicted"/>
<keyword evidence="6" id="KW-1185">Reference proteome</keyword>
<keyword evidence="2" id="KW-0539">Nucleus</keyword>
<evidence type="ECO:0000313" key="6">
    <source>
        <dbReference type="Proteomes" id="UP001327560"/>
    </source>
</evidence>
<gene>
    <name evidence="5" type="ORF">Cni_G11786</name>
</gene>
<dbReference type="GO" id="GO:0005634">
    <property type="term" value="C:nucleus"/>
    <property type="evidence" value="ECO:0007669"/>
    <property type="project" value="UniProtKB-SubCell"/>
</dbReference>
<dbReference type="SMART" id="SM01255">
    <property type="entry name" value="KNOX1"/>
    <property type="match status" value="1"/>
</dbReference>
<name>A0AAQ3Q8G6_9LILI</name>
<protein>
    <submittedName>
        <fullName evidence="5">Homeobox protein knotted-1-like 6</fullName>
    </submittedName>
</protein>
<feature type="domain" description="KNOX1" evidence="4">
    <location>
        <begin position="108"/>
        <end position="150"/>
    </location>
</feature>
<evidence type="ECO:0000313" key="5">
    <source>
        <dbReference type="EMBL" id="WOL03066.1"/>
    </source>
</evidence>
<reference evidence="5 6" key="1">
    <citation type="submission" date="2023-10" db="EMBL/GenBank/DDBJ databases">
        <title>Chromosome-scale genome assembly provides insights into flower coloration mechanisms of Canna indica.</title>
        <authorList>
            <person name="Li C."/>
        </authorList>
    </citation>
    <scope>NUCLEOTIDE SEQUENCE [LARGE SCALE GENOMIC DNA]</scope>
    <source>
        <tissue evidence="5">Flower</tissue>
    </source>
</reference>
<evidence type="ECO:0000256" key="2">
    <source>
        <dbReference type="ARBA" id="ARBA00023242"/>
    </source>
</evidence>
<evidence type="ECO:0000259" key="4">
    <source>
        <dbReference type="SMART" id="SM01255"/>
    </source>
</evidence>
<dbReference type="EMBL" id="CP136893">
    <property type="protein sequence ID" value="WOL03066.1"/>
    <property type="molecule type" value="Genomic_DNA"/>
</dbReference>
<sequence>MEEFSQLGGNLWAAAGFMYNASSSSSSTAAKQNFTATETNVAMVGTTPSSAAPVILDRRYCSPFLLPTNFHHQNPISPPVLQPAPQSKPELGASTSENNIPPAAHHVDAIKAKIVSHPQYSNLVSAYIECQKAGTFFISLINSLHASLIN</sequence>
<keyword evidence="5" id="KW-0238">DNA-binding</keyword>
<comment type="subcellular location">
    <subcellularLocation>
        <location evidence="1">Nucleus</location>
    </subcellularLocation>
</comment>
<dbReference type="Pfam" id="PF03790">
    <property type="entry name" value="KNOX1"/>
    <property type="match status" value="1"/>
</dbReference>
<dbReference type="InterPro" id="IPR005540">
    <property type="entry name" value="KNOX1"/>
</dbReference>
<dbReference type="Proteomes" id="UP001327560">
    <property type="component" value="Chromosome 4"/>
</dbReference>
<organism evidence="5 6">
    <name type="scientific">Canna indica</name>
    <name type="common">Indian-shot</name>
    <dbReference type="NCBI Taxonomy" id="4628"/>
    <lineage>
        <taxon>Eukaryota</taxon>
        <taxon>Viridiplantae</taxon>
        <taxon>Streptophyta</taxon>
        <taxon>Embryophyta</taxon>
        <taxon>Tracheophyta</taxon>
        <taxon>Spermatophyta</taxon>
        <taxon>Magnoliopsida</taxon>
        <taxon>Liliopsida</taxon>
        <taxon>Zingiberales</taxon>
        <taxon>Cannaceae</taxon>
        <taxon>Canna</taxon>
    </lineage>
</organism>